<dbReference type="InterPro" id="IPR002252">
    <property type="entry name" value="Glyco_hydro_36"/>
</dbReference>
<dbReference type="InterPro" id="IPR038417">
    <property type="entry name" value="Alpga-gal_N_sf"/>
</dbReference>
<dbReference type="PIRSF" id="PIRSF005536">
    <property type="entry name" value="Agal"/>
    <property type="match status" value="1"/>
</dbReference>
<dbReference type="InterPro" id="IPR013785">
    <property type="entry name" value="Aldolase_TIM"/>
</dbReference>
<evidence type="ECO:0000256" key="1">
    <source>
        <dbReference type="ARBA" id="ARBA00001255"/>
    </source>
</evidence>
<comment type="caution">
    <text evidence="9">The sequence shown here is derived from an EMBL/GenBank/DDBJ whole genome shotgun (WGS) entry which is preliminary data.</text>
</comment>
<name>A0ABU6MJP5_9BACI</name>
<organism evidence="9 10">
    <name type="scientific">Heyndrickxia acidicola</name>
    <dbReference type="NCBI Taxonomy" id="209389"/>
    <lineage>
        <taxon>Bacteria</taxon>
        <taxon>Bacillati</taxon>
        <taxon>Bacillota</taxon>
        <taxon>Bacilli</taxon>
        <taxon>Bacillales</taxon>
        <taxon>Bacillaceae</taxon>
        <taxon>Heyndrickxia</taxon>
    </lineage>
</organism>
<evidence type="ECO:0000256" key="2">
    <source>
        <dbReference type="ARBA" id="ARBA00006202"/>
    </source>
</evidence>
<dbReference type="InterPro" id="IPR017853">
    <property type="entry name" value="GH"/>
</dbReference>
<proteinExistence type="inferred from homology"/>
<dbReference type="EMBL" id="JARMAB010000023">
    <property type="protein sequence ID" value="MED1204539.1"/>
    <property type="molecule type" value="Genomic_DNA"/>
</dbReference>
<dbReference type="PANTHER" id="PTHR43053:SF3">
    <property type="entry name" value="ALPHA-GALACTOSIDASE C-RELATED"/>
    <property type="match status" value="1"/>
</dbReference>
<evidence type="ECO:0000313" key="9">
    <source>
        <dbReference type="EMBL" id="MED1204539.1"/>
    </source>
</evidence>
<dbReference type="GO" id="GO:0004557">
    <property type="term" value="F:alpha-galactosidase activity"/>
    <property type="evidence" value="ECO:0007669"/>
    <property type="project" value="UniProtKB-EC"/>
</dbReference>
<dbReference type="PRINTS" id="PR00743">
    <property type="entry name" value="GLHYDRLASE36"/>
</dbReference>
<dbReference type="Gene3D" id="3.20.20.70">
    <property type="entry name" value="Aldolase class I"/>
    <property type="match status" value="1"/>
</dbReference>
<protein>
    <recommendedName>
        <fullName evidence="3 6">Alpha-galactosidase</fullName>
        <ecNumber evidence="3 6">3.2.1.22</ecNumber>
    </recommendedName>
</protein>
<dbReference type="PANTHER" id="PTHR43053">
    <property type="entry name" value="GLYCOSIDASE FAMILY 31"/>
    <property type="match status" value="1"/>
</dbReference>
<sequence>MAICFDAEQKTFHLQAKDTSYVIKILREGYLGHMYWGKKIKKYHESNPILFVNRGFSPNPDPNDRAFSLDTIPHEYPAYGNGDFRGPAYQIQLKNGSTITDLRYASHYLYKGKKKLDGLPSTYVESEAEADTLVIVLEDALIGLQAELSYTVYNHLDVITRTVQLRNNGNEYVKILRILSASIDFRDHEFDLLTLHGAHNNERNLSRRPLHSGVQAIESRRGASGPQQDPFFALLRKNTTEDLGEVFAFNFVYSGNFLAQIEVDSFQNSRASMGINPFDFTWLLEPGECFQAPEVVLVYSSSGLSGMSAAFHQLYRTRLCRGRHRDLLRPVLINNWEATYFNFDEKKIKKLAQESKKLGIELLVLDDGWFGKRDNDKSSLGDWVVDTHKLPNGLGPLGNYIESLGMEFGLWFEPEMVSEDSQLYSEHPDWCLHVPERPRTTSRSQLVLDLSRADVCEYIIDSISAILTSAPISYVKWDMNRHMTEIGSSLLSPDRQRETAHRYMLGLYQVLETLTARFPDILFEGCSSGGGRFDAGMLYYMPQTWASDNTDAISRLKIQYGTSLVYPPITIGAHVSAIPNKQMGRITPLDTRGYAAMSGNLGYELDVTKLTEEDRQEIKQQIALYKEIRHLIQFGSFYRILSPFERNSAAWNFISVSQDEAAVFYFRVLAMPAAPIQTLKLKGLHPDYLYQDIKTKKVYGGDELMYTGLTLPNMKEDFRSLFWIIKKVNG</sequence>
<dbReference type="Pfam" id="PF16875">
    <property type="entry name" value="Glyco_hydro_36N"/>
    <property type="match status" value="1"/>
</dbReference>
<dbReference type="RefSeq" id="WP_066266549.1">
    <property type="nucleotide sequence ID" value="NZ_JARMAB010000023.1"/>
</dbReference>
<dbReference type="SUPFAM" id="SSF51445">
    <property type="entry name" value="(Trans)glycosidases"/>
    <property type="match status" value="1"/>
</dbReference>
<evidence type="ECO:0000256" key="6">
    <source>
        <dbReference type="PIRNR" id="PIRNR005536"/>
    </source>
</evidence>
<dbReference type="PROSITE" id="PS00512">
    <property type="entry name" value="ALPHA_GALACTOSIDASE"/>
    <property type="match status" value="1"/>
</dbReference>
<dbReference type="Gene3D" id="2.70.98.60">
    <property type="entry name" value="alpha-galactosidase from lactobacil brevis"/>
    <property type="match status" value="1"/>
</dbReference>
<evidence type="ECO:0000256" key="4">
    <source>
        <dbReference type="ARBA" id="ARBA00022801"/>
    </source>
</evidence>
<feature type="domain" description="Glycosyl hydrolase family 36 N-terminal" evidence="8">
    <location>
        <begin position="29"/>
        <end position="285"/>
    </location>
</feature>
<dbReference type="InterPro" id="IPR050985">
    <property type="entry name" value="Alpha-glycosidase_related"/>
</dbReference>
<evidence type="ECO:0000313" key="10">
    <source>
        <dbReference type="Proteomes" id="UP001341444"/>
    </source>
</evidence>
<reference evidence="9 10" key="1">
    <citation type="submission" date="2023-03" db="EMBL/GenBank/DDBJ databases">
        <title>Bacillus Genome Sequencing.</title>
        <authorList>
            <person name="Dunlap C."/>
        </authorList>
    </citation>
    <scope>NUCLEOTIDE SEQUENCE [LARGE SCALE GENOMIC DNA]</scope>
    <source>
        <strain evidence="9 10">B-23453</strain>
    </source>
</reference>
<keyword evidence="5 6" id="KW-0326">Glycosidase</keyword>
<comment type="catalytic activity">
    <reaction evidence="1 6">
        <text>Hydrolysis of terminal, non-reducing alpha-D-galactose residues in alpha-D-galactosides, including galactose oligosaccharides, galactomannans and galactolipids.</text>
        <dbReference type="EC" id="3.2.1.22"/>
    </reaction>
</comment>
<accession>A0ABU6MJP5</accession>
<keyword evidence="10" id="KW-1185">Reference proteome</keyword>
<dbReference type="InterPro" id="IPR013780">
    <property type="entry name" value="Glyco_hydro_b"/>
</dbReference>
<gene>
    <name evidence="9" type="ORF">P4T90_15935</name>
</gene>
<comment type="similarity">
    <text evidence="2">Belongs to the glycosyl hydrolase 36 family.</text>
</comment>
<dbReference type="InterPro" id="IPR000111">
    <property type="entry name" value="Glyco_hydro_27/36_CS"/>
</dbReference>
<feature type="domain" description="Glycosyl hydrolase family 36 C-terminal" evidence="7">
    <location>
        <begin position="649"/>
        <end position="724"/>
    </location>
</feature>
<evidence type="ECO:0000259" key="7">
    <source>
        <dbReference type="Pfam" id="PF16874"/>
    </source>
</evidence>
<keyword evidence="4 6" id="KW-0378">Hydrolase</keyword>
<dbReference type="Pfam" id="PF16874">
    <property type="entry name" value="Glyco_hydro_36C"/>
    <property type="match status" value="1"/>
</dbReference>
<evidence type="ECO:0000256" key="5">
    <source>
        <dbReference type="ARBA" id="ARBA00023295"/>
    </source>
</evidence>
<evidence type="ECO:0000259" key="8">
    <source>
        <dbReference type="Pfam" id="PF16875"/>
    </source>
</evidence>
<dbReference type="Proteomes" id="UP001341444">
    <property type="component" value="Unassembled WGS sequence"/>
</dbReference>
<dbReference type="InterPro" id="IPR031705">
    <property type="entry name" value="Glyco_hydro_36_C"/>
</dbReference>
<dbReference type="EC" id="3.2.1.22" evidence="3 6"/>
<dbReference type="Pfam" id="PF02065">
    <property type="entry name" value="Melibiase"/>
    <property type="match status" value="1"/>
</dbReference>
<dbReference type="Gene3D" id="2.60.40.1180">
    <property type="entry name" value="Golgi alpha-mannosidase II"/>
    <property type="match status" value="1"/>
</dbReference>
<evidence type="ECO:0000256" key="3">
    <source>
        <dbReference type="ARBA" id="ARBA00012755"/>
    </source>
</evidence>
<dbReference type="CDD" id="cd14791">
    <property type="entry name" value="GH36"/>
    <property type="match status" value="1"/>
</dbReference>
<dbReference type="InterPro" id="IPR031704">
    <property type="entry name" value="Glyco_hydro_36_N"/>
</dbReference>